<evidence type="ECO:0000313" key="1">
    <source>
        <dbReference type="EMBL" id="KKK99420.1"/>
    </source>
</evidence>
<sequence>MQAIGIKFVDELPTATHINLKEELKPKPSIKFEDNDRLRFMKNQASDRECSFCGGKIKIDETILTINYQFWLHLKCIEPCCDGMSKFKREKIKILIAEKLSEK</sequence>
<comment type="caution">
    <text evidence="1">The sequence shown here is derived from an EMBL/GenBank/DDBJ whole genome shotgun (WGS) entry which is preliminary data.</text>
</comment>
<accession>A0A0F9AMA8</accession>
<proteinExistence type="predicted"/>
<gene>
    <name evidence="1" type="ORF">LCGC14_2632950</name>
</gene>
<protein>
    <recommendedName>
        <fullName evidence="2">PARP-type domain-containing protein</fullName>
    </recommendedName>
</protein>
<name>A0A0F9AMA8_9ZZZZ</name>
<evidence type="ECO:0008006" key="2">
    <source>
        <dbReference type="Google" id="ProtNLM"/>
    </source>
</evidence>
<organism evidence="1">
    <name type="scientific">marine sediment metagenome</name>
    <dbReference type="NCBI Taxonomy" id="412755"/>
    <lineage>
        <taxon>unclassified sequences</taxon>
        <taxon>metagenomes</taxon>
        <taxon>ecological metagenomes</taxon>
    </lineage>
</organism>
<dbReference type="AlphaFoldDB" id="A0A0F9AMA8"/>
<dbReference type="EMBL" id="LAZR01045210">
    <property type="protein sequence ID" value="KKK99420.1"/>
    <property type="molecule type" value="Genomic_DNA"/>
</dbReference>
<reference evidence="1" key="1">
    <citation type="journal article" date="2015" name="Nature">
        <title>Complex archaea that bridge the gap between prokaryotes and eukaryotes.</title>
        <authorList>
            <person name="Spang A."/>
            <person name="Saw J.H."/>
            <person name="Jorgensen S.L."/>
            <person name="Zaremba-Niedzwiedzka K."/>
            <person name="Martijn J."/>
            <person name="Lind A.E."/>
            <person name="van Eijk R."/>
            <person name="Schleper C."/>
            <person name="Guy L."/>
            <person name="Ettema T.J."/>
        </authorList>
    </citation>
    <scope>NUCLEOTIDE SEQUENCE</scope>
</reference>